<dbReference type="AlphaFoldDB" id="A0A8K0K7E2"/>
<dbReference type="Proteomes" id="UP000792457">
    <property type="component" value="Unassembled WGS sequence"/>
</dbReference>
<reference evidence="1" key="2">
    <citation type="submission" date="2017-10" db="EMBL/GenBank/DDBJ databases">
        <title>Ladona fulva Genome sequencing and assembly.</title>
        <authorList>
            <person name="Murali S."/>
            <person name="Richards S."/>
            <person name="Bandaranaike D."/>
            <person name="Bellair M."/>
            <person name="Blankenburg K."/>
            <person name="Chao H."/>
            <person name="Dinh H."/>
            <person name="Doddapaneni H."/>
            <person name="Dugan-Rocha S."/>
            <person name="Elkadiri S."/>
            <person name="Gnanaolivu R."/>
            <person name="Hernandez B."/>
            <person name="Skinner E."/>
            <person name="Javaid M."/>
            <person name="Lee S."/>
            <person name="Li M."/>
            <person name="Ming W."/>
            <person name="Munidasa M."/>
            <person name="Muniz J."/>
            <person name="Nguyen L."/>
            <person name="Hughes D."/>
            <person name="Osuji N."/>
            <person name="Pu L.-L."/>
            <person name="Puazo M."/>
            <person name="Qu C."/>
            <person name="Quiroz J."/>
            <person name="Raj R."/>
            <person name="Weissenberger G."/>
            <person name="Xin Y."/>
            <person name="Zou X."/>
            <person name="Han Y."/>
            <person name="Worley K."/>
            <person name="Muzny D."/>
            <person name="Gibbs R."/>
        </authorList>
    </citation>
    <scope>NUCLEOTIDE SEQUENCE</scope>
    <source>
        <strain evidence="1">Sampled in the wild</strain>
    </source>
</reference>
<accession>A0A8K0K7E2</accession>
<proteinExistence type="predicted"/>
<evidence type="ECO:0000313" key="2">
    <source>
        <dbReference type="Proteomes" id="UP000792457"/>
    </source>
</evidence>
<reference evidence="1" key="1">
    <citation type="submission" date="2013-04" db="EMBL/GenBank/DDBJ databases">
        <authorList>
            <person name="Qu J."/>
            <person name="Murali S.C."/>
            <person name="Bandaranaike D."/>
            <person name="Bellair M."/>
            <person name="Blankenburg K."/>
            <person name="Chao H."/>
            <person name="Dinh H."/>
            <person name="Doddapaneni H."/>
            <person name="Downs B."/>
            <person name="Dugan-Rocha S."/>
            <person name="Elkadiri S."/>
            <person name="Gnanaolivu R.D."/>
            <person name="Hernandez B."/>
            <person name="Javaid M."/>
            <person name="Jayaseelan J.C."/>
            <person name="Lee S."/>
            <person name="Li M."/>
            <person name="Ming W."/>
            <person name="Munidasa M."/>
            <person name="Muniz J."/>
            <person name="Nguyen L."/>
            <person name="Ongeri F."/>
            <person name="Osuji N."/>
            <person name="Pu L.-L."/>
            <person name="Puazo M."/>
            <person name="Qu C."/>
            <person name="Quiroz J."/>
            <person name="Raj R."/>
            <person name="Weissenberger G."/>
            <person name="Xin Y."/>
            <person name="Zou X."/>
            <person name="Han Y."/>
            <person name="Richards S."/>
            <person name="Worley K."/>
            <person name="Muzny D."/>
            <person name="Gibbs R."/>
        </authorList>
    </citation>
    <scope>NUCLEOTIDE SEQUENCE</scope>
    <source>
        <strain evidence="1">Sampled in the wild</strain>
    </source>
</reference>
<name>A0A8K0K7E2_LADFU</name>
<organism evidence="1 2">
    <name type="scientific">Ladona fulva</name>
    <name type="common">Scarce chaser dragonfly</name>
    <name type="synonym">Libellula fulva</name>
    <dbReference type="NCBI Taxonomy" id="123851"/>
    <lineage>
        <taxon>Eukaryota</taxon>
        <taxon>Metazoa</taxon>
        <taxon>Ecdysozoa</taxon>
        <taxon>Arthropoda</taxon>
        <taxon>Hexapoda</taxon>
        <taxon>Insecta</taxon>
        <taxon>Pterygota</taxon>
        <taxon>Palaeoptera</taxon>
        <taxon>Odonata</taxon>
        <taxon>Epiprocta</taxon>
        <taxon>Anisoptera</taxon>
        <taxon>Libelluloidea</taxon>
        <taxon>Libellulidae</taxon>
        <taxon>Ladona</taxon>
    </lineage>
</organism>
<protein>
    <submittedName>
        <fullName evidence="1">Uncharacterized protein</fullName>
    </submittedName>
</protein>
<dbReference type="OrthoDB" id="10012075at2759"/>
<gene>
    <name evidence="1" type="ORF">J437_LFUL005710</name>
</gene>
<evidence type="ECO:0000313" key="1">
    <source>
        <dbReference type="EMBL" id="KAG8229076.1"/>
    </source>
</evidence>
<sequence>MAVTLFVILSPQMKSNDSTPRISPAPLSEEPRFAEPIPNVTVAVGRDASLPCVVEHLGTYKY</sequence>
<dbReference type="EMBL" id="KZ308408">
    <property type="protein sequence ID" value="KAG8229076.1"/>
    <property type="molecule type" value="Genomic_DNA"/>
</dbReference>
<dbReference type="InterPro" id="IPR013783">
    <property type="entry name" value="Ig-like_fold"/>
</dbReference>
<keyword evidence="2" id="KW-1185">Reference proteome</keyword>
<dbReference type="Gene3D" id="2.60.40.10">
    <property type="entry name" value="Immunoglobulins"/>
    <property type="match status" value="1"/>
</dbReference>
<comment type="caution">
    <text evidence="1">The sequence shown here is derived from an EMBL/GenBank/DDBJ whole genome shotgun (WGS) entry which is preliminary data.</text>
</comment>